<protein>
    <submittedName>
        <fullName evidence="1">Uncharacterized protein</fullName>
    </submittedName>
</protein>
<name>A0A4Y2G2J6_ARAVE</name>
<evidence type="ECO:0000313" key="1">
    <source>
        <dbReference type="EMBL" id="GBM47833.1"/>
    </source>
</evidence>
<comment type="caution">
    <text evidence="1">The sequence shown here is derived from an EMBL/GenBank/DDBJ whole genome shotgun (WGS) entry which is preliminary data.</text>
</comment>
<accession>A0A4Y2G2J6</accession>
<keyword evidence="2" id="KW-1185">Reference proteome</keyword>
<organism evidence="1 2">
    <name type="scientific">Araneus ventricosus</name>
    <name type="common">Orbweaver spider</name>
    <name type="synonym">Epeira ventricosa</name>
    <dbReference type="NCBI Taxonomy" id="182803"/>
    <lineage>
        <taxon>Eukaryota</taxon>
        <taxon>Metazoa</taxon>
        <taxon>Ecdysozoa</taxon>
        <taxon>Arthropoda</taxon>
        <taxon>Chelicerata</taxon>
        <taxon>Arachnida</taxon>
        <taxon>Araneae</taxon>
        <taxon>Araneomorphae</taxon>
        <taxon>Entelegynae</taxon>
        <taxon>Araneoidea</taxon>
        <taxon>Araneidae</taxon>
        <taxon>Araneus</taxon>
    </lineage>
</organism>
<reference evidence="1 2" key="1">
    <citation type="journal article" date="2019" name="Sci. Rep.">
        <title>Orb-weaving spider Araneus ventricosus genome elucidates the spidroin gene catalogue.</title>
        <authorList>
            <person name="Kono N."/>
            <person name="Nakamura H."/>
            <person name="Ohtoshi R."/>
            <person name="Moran D.A.P."/>
            <person name="Shinohara A."/>
            <person name="Yoshida Y."/>
            <person name="Fujiwara M."/>
            <person name="Mori M."/>
            <person name="Tomita M."/>
            <person name="Arakawa K."/>
        </authorList>
    </citation>
    <scope>NUCLEOTIDE SEQUENCE [LARGE SCALE GENOMIC DNA]</scope>
</reference>
<dbReference type="AlphaFoldDB" id="A0A4Y2G2J6"/>
<gene>
    <name evidence="1" type="ORF">AVEN_5210_1</name>
</gene>
<evidence type="ECO:0000313" key="2">
    <source>
        <dbReference type="Proteomes" id="UP000499080"/>
    </source>
</evidence>
<proteinExistence type="predicted"/>
<sequence>MCTRQYCGDETTRHTRWQRLRDQRLLEFPNFSLTKMLPVKYHLSFVSSAECYLNCTRPTFQIQFLKTYFSPKDEDIAESCFSYTVAKV</sequence>
<dbReference type="EMBL" id="BGPR01001194">
    <property type="protein sequence ID" value="GBM47833.1"/>
    <property type="molecule type" value="Genomic_DNA"/>
</dbReference>
<dbReference type="Proteomes" id="UP000499080">
    <property type="component" value="Unassembled WGS sequence"/>
</dbReference>